<evidence type="ECO:0000313" key="10">
    <source>
        <dbReference type="Proteomes" id="UP000198431"/>
    </source>
</evidence>
<keyword evidence="3 6" id="KW-0812">Transmembrane</keyword>
<dbReference type="InterPro" id="IPR044878">
    <property type="entry name" value="UbiA_sf"/>
</dbReference>
<sequence length="297" mass="33943">MNIFLKKTKNALALFRIKQWSKNTFIFLPLFFGRKLTFLPELINTFLAFLAFSFVASSIYCLNDLLDVEDDKLHPKKCKRPIANGLISENLARFLIFLLFFASGSILFFANLPIQVACIILLYFVMNIAYCLKLKQIAIVDVIIISIGFVLRLFVGASAGNVKLSHWIVIMTFLLALFLAFAKRRDDFQIFIRSGVKARSNIARYNSEYINTVLSVIIAIVLVSYIMYTVSPEVITAFGSDYIYITSIFVVLGLLRYLQVTIVDEKSGSPTDILFNDRFIQLSILGWILTFVYFLYL</sequence>
<dbReference type="Gene3D" id="1.10.357.140">
    <property type="entry name" value="UbiA prenyltransferase"/>
    <property type="match status" value="1"/>
</dbReference>
<evidence type="ECO:0000313" key="8">
    <source>
        <dbReference type="EMBL" id="SHM73320.1"/>
    </source>
</evidence>
<feature type="transmembrane region" description="Helical" evidence="6">
    <location>
        <begin position="279"/>
        <end position="296"/>
    </location>
</feature>
<dbReference type="CDD" id="cd13963">
    <property type="entry name" value="PT_UbiA_2"/>
    <property type="match status" value="1"/>
</dbReference>
<comment type="subcellular location">
    <subcellularLocation>
        <location evidence="1">Membrane</location>
        <topology evidence="1">Multi-pass membrane protein</topology>
    </subcellularLocation>
</comment>
<name>A0AB36P5G4_9FLAO</name>
<evidence type="ECO:0000313" key="7">
    <source>
        <dbReference type="EMBL" id="OXB07592.1"/>
    </source>
</evidence>
<feature type="transmembrane region" description="Helical" evidence="6">
    <location>
        <begin position="94"/>
        <end position="125"/>
    </location>
</feature>
<evidence type="ECO:0000313" key="9">
    <source>
        <dbReference type="Proteomes" id="UP000184216"/>
    </source>
</evidence>
<feature type="transmembrane region" description="Helical" evidence="6">
    <location>
        <begin position="242"/>
        <end position="258"/>
    </location>
</feature>
<evidence type="ECO:0000256" key="6">
    <source>
        <dbReference type="SAM" id="Phobius"/>
    </source>
</evidence>
<dbReference type="GO" id="GO:0016765">
    <property type="term" value="F:transferase activity, transferring alkyl or aryl (other than methyl) groups"/>
    <property type="evidence" value="ECO:0007669"/>
    <property type="project" value="InterPro"/>
</dbReference>
<keyword evidence="9" id="KW-1185">Reference proteome</keyword>
<evidence type="ECO:0000256" key="2">
    <source>
        <dbReference type="ARBA" id="ARBA00022475"/>
    </source>
</evidence>
<feature type="transmembrane region" description="Helical" evidence="6">
    <location>
        <begin position="209"/>
        <end position="230"/>
    </location>
</feature>
<dbReference type="PANTHER" id="PTHR11048:SF5">
    <property type="entry name" value="DECAPRENYL-PHOSPHATE PHOSPHORIBOSYLTRANSFERASE"/>
    <property type="match status" value="1"/>
</dbReference>
<evidence type="ECO:0000256" key="3">
    <source>
        <dbReference type="ARBA" id="ARBA00022692"/>
    </source>
</evidence>
<comment type="caution">
    <text evidence="7">The sequence shown here is derived from an EMBL/GenBank/DDBJ whole genome shotgun (WGS) entry which is preliminary data.</text>
</comment>
<dbReference type="EMBL" id="MUHB01000003">
    <property type="protein sequence ID" value="OXB07592.1"/>
    <property type="molecule type" value="Genomic_DNA"/>
</dbReference>
<reference evidence="7 10" key="1">
    <citation type="submission" date="2016-11" db="EMBL/GenBank/DDBJ databases">
        <title>Whole genomes of Flavobacteriaceae.</title>
        <authorList>
            <person name="Stine C."/>
            <person name="Li C."/>
            <person name="Tadesse D."/>
        </authorList>
    </citation>
    <scope>NUCLEOTIDE SEQUENCE [LARGE SCALE GENOMIC DNA]</scope>
    <source>
        <strain evidence="7 10">ATCC 19366</strain>
    </source>
</reference>
<feature type="transmembrane region" description="Helical" evidence="6">
    <location>
        <begin position="42"/>
        <end position="60"/>
    </location>
</feature>
<dbReference type="InterPro" id="IPR000537">
    <property type="entry name" value="UbiA_prenyltransferase"/>
</dbReference>
<dbReference type="EMBL" id="FRBX01000004">
    <property type="protein sequence ID" value="SHM73320.1"/>
    <property type="molecule type" value="Genomic_DNA"/>
</dbReference>
<dbReference type="GO" id="GO:0009247">
    <property type="term" value="P:glycolipid biosynthetic process"/>
    <property type="evidence" value="ECO:0007669"/>
    <property type="project" value="TreeGrafter"/>
</dbReference>
<dbReference type="RefSeq" id="WP_073395857.1">
    <property type="nucleotide sequence ID" value="NZ_FRBX01000004.1"/>
</dbReference>
<keyword evidence="2" id="KW-1003">Cell membrane</keyword>
<feature type="transmembrane region" description="Helical" evidence="6">
    <location>
        <begin position="164"/>
        <end position="182"/>
    </location>
</feature>
<evidence type="ECO:0000256" key="5">
    <source>
        <dbReference type="ARBA" id="ARBA00023136"/>
    </source>
</evidence>
<keyword evidence="5 6" id="KW-0472">Membrane</keyword>
<reference evidence="8 9" key="2">
    <citation type="submission" date="2016-11" db="EMBL/GenBank/DDBJ databases">
        <authorList>
            <person name="Varghese N."/>
            <person name="Submissions S."/>
        </authorList>
    </citation>
    <scope>NUCLEOTIDE SEQUENCE [LARGE SCALE GENOMIC DNA]</scope>
    <source>
        <strain evidence="8 9">DSM 6368</strain>
    </source>
</reference>
<dbReference type="Proteomes" id="UP000184216">
    <property type="component" value="Unassembled WGS sequence"/>
</dbReference>
<evidence type="ECO:0000256" key="1">
    <source>
        <dbReference type="ARBA" id="ARBA00004141"/>
    </source>
</evidence>
<evidence type="ECO:0000256" key="4">
    <source>
        <dbReference type="ARBA" id="ARBA00022989"/>
    </source>
</evidence>
<proteinExistence type="predicted"/>
<keyword evidence="4 6" id="KW-1133">Transmembrane helix</keyword>
<organism evidence="7 10">
    <name type="scientific">Flavobacterium pectinovorum</name>
    <dbReference type="NCBI Taxonomy" id="29533"/>
    <lineage>
        <taxon>Bacteria</taxon>
        <taxon>Pseudomonadati</taxon>
        <taxon>Bacteroidota</taxon>
        <taxon>Flavobacteriia</taxon>
        <taxon>Flavobacteriales</taxon>
        <taxon>Flavobacteriaceae</taxon>
        <taxon>Flavobacterium</taxon>
    </lineage>
</organism>
<protein>
    <submittedName>
        <fullName evidence="7 8">Prenyltransferase</fullName>
    </submittedName>
</protein>
<dbReference type="InterPro" id="IPR039653">
    <property type="entry name" value="Prenyltransferase"/>
</dbReference>
<dbReference type="AlphaFoldDB" id="A0AB36P5G4"/>
<accession>A0AB36P5G4</accession>
<dbReference type="Proteomes" id="UP000198431">
    <property type="component" value="Unassembled WGS sequence"/>
</dbReference>
<dbReference type="GO" id="GO:0005886">
    <property type="term" value="C:plasma membrane"/>
    <property type="evidence" value="ECO:0007669"/>
    <property type="project" value="TreeGrafter"/>
</dbReference>
<dbReference type="Pfam" id="PF01040">
    <property type="entry name" value="UbiA"/>
    <property type="match status" value="1"/>
</dbReference>
<gene>
    <name evidence="7" type="ORF">B0A72_01635</name>
    <name evidence="8" type="ORF">SAMN05444387_3031</name>
</gene>
<dbReference type="PANTHER" id="PTHR11048">
    <property type="entry name" value="PRENYLTRANSFERASES"/>
    <property type="match status" value="1"/>
</dbReference>
<feature type="transmembrane region" description="Helical" evidence="6">
    <location>
        <begin position="137"/>
        <end position="158"/>
    </location>
</feature>